<keyword evidence="1" id="KW-1133">Transmembrane helix</keyword>
<keyword evidence="3" id="KW-1185">Reference proteome</keyword>
<dbReference type="EMBL" id="CP135076">
    <property type="protein sequence ID" value="WNO52724.1"/>
    <property type="molecule type" value="Genomic_DNA"/>
</dbReference>
<dbReference type="Proteomes" id="UP001302249">
    <property type="component" value="Chromosome"/>
</dbReference>
<name>A0ABZ0B5R9_9SPHN</name>
<sequence>MTRNERRYLLTGPIATWLGMLLLGAISAGYTQIPGTPIRLVVQLVLLSVQLALITLFFMQLRRAEGLVRLAAMAGAIWASFLFLFAFSDYLTR</sequence>
<evidence type="ECO:0000256" key="1">
    <source>
        <dbReference type="SAM" id="Phobius"/>
    </source>
</evidence>
<keyword evidence="1" id="KW-0812">Transmembrane</keyword>
<dbReference type="RefSeq" id="WP_313913468.1">
    <property type="nucleotide sequence ID" value="NZ_CP135076.1"/>
</dbReference>
<evidence type="ECO:0000313" key="2">
    <source>
        <dbReference type="EMBL" id="WNO52724.1"/>
    </source>
</evidence>
<accession>A0ABZ0B5R9</accession>
<protein>
    <submittedName>
        <fullName evidence="2">Uncharacterized protein</fullName>
    </submittedName>
</protein>
<reference evidence="2 3" key="1">
    <citation type="submission" date="2023-09" db="EMBL/GenBank/DDBJ databases">
        <authorList>
            <person name="Rey-Velasco X."/>
        </authorList>
    </citation>
    <scope>NUCLEOTIDE SEQUENCE [LARGE SCALE GENOMIC DNA]</scope>
    <source>
        <strain evidence="2 3">W311</strain>
    </source>
</reference>
<feature type="transmembrane region" description="Helical" evidence="1">
    <location>
        <begin position="40"/>
        <end position="59"/>
    </location>
</feature>
<gene>
    <name evidence="2" type="ORF">RPR59_09630</name>
</gene>
<organism evidence="2 3">
    <name type="scientific">Stakelama saccharophila</name>
    <dbReference type="NCBI Taxonomy" id="3075605"/>
    <lineage>
        <taxon>Bacteria</taxon>
        <taxon>Pseudomonadati</taxon>
        <taxon>Pseudomonadota</taxon>
        <taxon>Alphaproteobacteria</taxon>
        <taxon>Sphingomonadales</taxon>
        <taxon>Sphingomonadaceae</taxon>
        <taxon>Stakelama</taxon>
    </lineage>
</organism>
<proteinExistence type="predicted"/>
<feature type="transmembrane region" description="Helical" evidence="1">
    <location>
        <begin position="7"/>
        <end position="28"/>
    </location>
</feature>
<evidence type="ECO:0000313" key="3">
    <source>
        <dbReference type="Proteomes" id="UP001302249"/>
    </source>
</evidence>
<feature type="transmembrane region" description="Helical" evidence="1">
    <location>
        <begin position="66"/>
        <end position="87"/>
    </location>
</feature>
<keyword evidence="1" id="KW-0472">Membrane</keyword>